<proteinExistence type="inferred from homology"/>
<dbReference type="Pfam" id="PF03401">
    <property type="entry name" value="TctC"/>
    <property type="match status" value="1"/>
</dbReference>
<comment type="similarity">
    <text evidence="1">Belongs to the UPF0065 (bug) family.</text>
</comment>
<protein>
    <submittedName>
        <fullName evidence="3">Tripartite tricarboxylate transporter substrate binding protein</fullName>
    </submittedName>
</protein>
<comment type="caution">
    <text evidence="3">The sequence shown here is derived from an EMBL/GenBank/DDBJ whole genome shotgun (WGS) entry which is preliminary data.</text>
</comment>
<feature type="signal peptide" evidence="2">
    <location>
        <begin position="1"/>
        <end position="28"/>
    </location>
</feature>
<evidence type="ECO:0000256" key="1">
    <source>
        <dbReference type="ARBA" id="ARBA00006987"/>
    </source>
</evidence>
<dbReference type="InterPro" id="IPR005064">
    <property type="entry name" value="BUG"/>
</dbReference>
<reference evidence="3 4" key="1">
    <citation type="submission" date="2021-06" db="EMBL/GenBank/DDBJ databases">
        <authorList>
            <person name="Lu T."/>
            <person name="Wang Q."/>
            <person name="Han X."/>
        </authorList>
    </citation>
    <scope>NUCLEOTIDE SEQUENCE [LARGE SCALE GENOMIC DNA]</scope>
    <source>
        <strain evidence="3 4">LAM0050</strain>
    </source>
</reference>
<evidence type="ECO:0000256" key="2">
    <source>
        <dbReference type="SAM" id="SignalP"/>
    </source>
</evidence>
<dbReference type="RefSeq" id="WP_217735011.1">
    <property type="nucleotide sequence ID" value="NZ_JAHSPR010000005.1"/>
</dbReference>
<dbReference type="Gene3D" id="3.40.190.10">
    <property type="entry name" value="Periplasmic binding protein-like II"/>
    <property type="match status" value="1"/>
</dbReference>
<dbReference type="PANTHER" id="PTHR42928:SF5">
    <property type="entry name" value="BLR1237 PROTEIN"/>
    <property type="match status" value="1"/>
</dbReference>
<dbReference type="Gene3D" id="3.40.190.150">
    <property type="entry name" value="Bordetella uptake gene, domain 1"/>
    <property type="match status" value="1"/>
</dbReference>
<dbReference type="PIRSF" id="PIRSF017082">
    <property type="entry name" value="YflP"/>
    <property type="match status" value="1"/>
</dbReference>
<feature type="chain" id="PRO_5045444191" evidence="2">
    <location>
        <begin position="29"/>
        <end position="332"/>
    </location>
</feature>
<accession>A0ABS6NNB1</accession>
<dbReference type="CDD" id="cd07012">
    <property type="entry name" value="PBP2_Bug_TTT"/>
    <property type="match status" value="1"/>
</dbReference>
<organism evidence="3 4">
    <name type="scientific">Advenella alkanexedens</name>
    <dbReference type="NCBI Taxonomy" id="1481665"/>
    <lineage>
        <taxon>Bacteria</taxon>
        <taxon>Pseudomonadati</taxon>
        <taxon>Pseudomonadota</taxon>
        <taxon>Betaproteobacteria</taxon>
        <taxon>Burkholderiales</taxon>
        <taxon>Alcaligenaceae</taxon>
    </lineage>
</organism>
<dbReference type="InterPro" id="IPR042100">
    <property type="entry name" value="Bug_dom1"/>
</dbReference>
<dbReference type="Proteomes" id="UP000722165">
    <property type="component" value="Unassembled WGS sequence"/>
</dbReference>
<sequence>MRHFFLATARSALVVLLATLSGITNAQAQTDTAFPDRPVTIITPFSAGSGPDAVLRMVAESLTKQWGQTVIIDNRPGGAGFIAIEQARRAKPDGYTLLQLDSEQISALPYLYPSRKISPLEIFEPVAALFRTPFFIAVPSNSPWKNMGDLIKAAQTNPDSVSYGSWGVGSPGHLGALQLEKMSHTKMLHIPYKETAQLYVNLGGNEIQWAFASVGSSESLYRKGSLKYLAIAAKSRHPGMPDVPTVAEAGGPQQLTVDSFAVLLAPKGTNTKIIEKIHADVWKAVQTEKVKNNYAAFAFEHLDWSPQEITRISKLKGETYEKLVREGNIRLD</sequence>
<name>A0ABS6NNB1_9BURK</name>
<evidence type="ECO:0000313" key="4">
    <source>
        <dbReference type="Proteomes" id="UP000722165"/>
    </source>
</evidence>
<keyword evidence="4" id="KW-1185">Reference proteome</keyword>
<keyword evidence="2" id="KW-0732">Signal</keyword>
<dbReference type="PANTHER" id="PTHR42928">
    <property type="entry name" value="TRICARBOXYLATE-BINDING PROTEIN"/>
    <property type="match status" value="1"/>
</dbReference>
<dbReference type="EMBL" id="JAHSPR010000005">
    <property type="protein sequence ID" value="MBV4397116.1"/>
    <property type="molecule type" value="Genomic_DNA"/>
</dbReference>
<dbReference type="SUPFAM" id="SSF53850">
    <property type="entry name" value="Periplasmic binding protein-like II"/>
    <property type="match status" value="1"/>
</dbReference>
<evidence type="ECO:0000313" key="3">
    <source>
        <dbReference type="EMBL" id="MBV4397116.1"/>
    </source>
</evidence>
<gene>
    <name evidence="3" type="ORF">KU392_07640</name>
</gene>